<protein>
    <recommendedName>
        <fullName evidence="3">Outer membrane protein beta-barrel domain-containing protein</fullName>
    </recommendedName>
</protein>
<gene>
    <name evidence="1" type="ORF">FA048_05875</name>
</gene>
<accession>A0A4U1CXL4</accession>
<dbReference type="EMBL" id="SWBR01000001">
    <property type="protein sequence ID" value="TKC13140.1"/>
    <property type="molecule type" value="Genomic_DNA"/>
</dbReference>
<dbReference type="Proteomes" id="UP000309488">
    <property type="component" value="Unassembled WGS sequence"/>
</dbReference>
<dbReference type="RefSeq" id="WP_136839261.1">
    <property type="nucleotide sequence ID" value="NZ_SWBR01000001.1"/>
</dbReference>
<name>A0A4U1CXL4_9SPHI</name>
<dbReference type="OrthoDB" id="792672at2"/>
<dbReference type="AlphaFoldDB" id="A0A4U1CXL4"/>
<comment type="caution">
    <text evidence="1">The sequence shown here is derived from an EMBL/GenBank/DDBJ whole genome shotgun (WGS) entry which is preliminary data.</text>
</comment>
<sequence length="182" mass="20718">MAHQYIKGCLFTLLTFTAIMVFGQDSLSVNNVSRPGYKKWTNSKSSLRFGLGVQKTFFAEVGLSRHKYLYNDLGYASKAYYTSVEWVPKFSNANNHIYGIKAGYELNARILALGLEAKYQTDFKDNDIILTPKIGVGVMGVLNLFYGYNISTNKSPFPYIRHHQFSIVCNFNNEFFKNAKSK</sequence>
<keyword evidence="2" id="KW-1185">Reference proteome</keyword>
<proteinExistence type="predicted"/>
<reference evidence="1 2" key="1">
    <citation type="submission" date="2019-04" db="EMBL/GenBank/DDBJ databases">
        <title>Pedobacter sp. RP-3-22 sp. nov., isolated from Arctic soil.</title>
        <authorList>
            <person name="Dahal R.H."/>
            <person name="Kim D.-U."/>
        </authorList>
    </citation>
    <scope>NUCLEOTIDE SEQUENCE [LARGE SCALE GENOMIC DNA]</scope>
    <source>
        <strain evidence="1 2">RP-3-22</strain>
    </source>
</reference>
<evidence type="ECO:0000313" key="1">
    <source>
        <dbReference type="EMBL" id="TKC13140.1"/>
    </source>
</evidence>
<evidence type="ECO:0000313" key="2">
    <source>
        <dbReference type="Proteomes" id="UP000309488"/>
    </source>
</evidence>
<evidence type="ECO:0008006" key="3">
    <source>
        <dbReference type="Google" id="ProtNLM"/>
    </source>
</evidence>
<organism evidence="1 2">
    <name type="scientific">Pedobacter polaris</name>
    <dbReference type="NCBI Taxonomy" id="2571273"/>
    <lineage>
        <taxon>Bacteria</taxon>
        <taxon>Pseudomonadati</taxon>
        <taxon>Bacteroidota</taxon>
        <taxon>Sphingobacteriia</taxon>
        <taxon>Sphingobacteriales</taxon>
        <taxon>Sphingobacteriaceae</taxon>
        <taxon>Pedobacter</taxon>
    </lineage>
</organism>